<feature type="compositionally biased region" description="Polar residues" evidence="1">
    <location>
        <begin position="635"/>
        <end position="647"/>
    </location>
</feature>
<name>A0ABR7MV52_9FIRM</name>
<dbReference type="Pfam" id="PF13306">
    <property type="entry name" value="LRR_5"/>
    <property type="match status" value="1"/>
</dbReference>
<feature type="region of interest" description="Disordered" evidence="1">
    <location>
        <begin position="588"/>
        <end position="657"/>
    </location>
</feature>
<dbReference type="RefSeq" id="WP_249304979.1">
    <property type="nucleotide sequence ID" value="NZ_JACRSW010000031.1"/>
</dbReference>
<protein>
    <submittedName>
        <fullName evidence="3">Leucine-rich repeat protein</fullName>
    </submittedName>
</protein>
<dbReference type="EMBL" id="JACRSW010000031">
    <property type="protein sequence ID" value="MBC8557676.1"/>
    <property type="molecule type" value="Genomic_DNA"/>
</dbReference>
<reference evidence="3 4" key="1">
    <citation type="submission" date="2020-08" db="EMBL/GenBank/DDBJ databases">
        <title>Genome public.</title>
        <authorList>
            <person name="Liu C."/>
            <person name="Sun Q."/>
        </authorList>
    </citation>
    <scope>NUCLEOTIDE SEQUENCE [LARGE SCALE GENOMIC DNA]</scope>
    <source>
        <strain evidence="3 4">BX3</strain>
    </source>
</reference>
<keyword evidence="2" id="KW-0732">Signal</keyword>
<accession>A0ABR7MV52</accession>
<evidence type="ECO:0000313" key="4">
    <source>
        <dbReference type="Proteomes" id="UP000637513"/>
    </source>
</evidence>
<evidence type="ECO:0000256" key="2">
    <source>
        <dbReference type="SAM" id="SignalP"/>
    </source>
</evidence>
<keyword evidence="4" id="KW-1185">Reference proteome</keyword>
<sequence>MKRMIWKKKGRLVSMFVTICLVLGLMPNITPEASAEQLTGLCATDVFEYDQDGNPETVASDAEYLKGVTMYMSNSYLHLKYISGDTQQVLKAADIAVYDAKDNKVGSETVYIEDHSSGSEDFVMFAFYKTGEFHIKSTVAPEDDIIVFVEYPRVGFYTSAKKEDTSFLAEDSYDPTQNDTIYLITSPQTDETVTLPDVAEGKETYDTYRFAIEDLNRSFIKDAKEVEGYMTYEKVSDQVYKIKLNKELAQRGFWLFTMVEVSNGQDSWIEQKSIQIQCENAADEKLQGSTNVIWDDETGDIIGIEGGSYRDSIEIAMPWKRHISVQYLDPDGNAYAMFIDHLHVTDAWGNETSDISLTEEYGGYITILPKKAGIYRLYYQVSDEREASMFLRVATPSVGIFRTQKARPADLAAKDYEYVYHYGKTDRDFYLVSTDDNITISDVAIKSVVTKEDEVDVTTQEAVTVDTKTEGKVYCLHVPDGISEDLYVNLSYTCDYGENYTEEWDTQIEILPKETFDVSTVKWDYTAPFTYDGTTKKVELTGLPEGLSATYTNNEATEPGDYTAQATFVYDDTEYDVPEFTATGLEWKIQPKLHTDEPEATPTPTADNTQSTQAPVPTADNAQSTPAPVPPANNPHGTTAPTQTPDVSKNAKEKERVKVGTVKQIGKSKYKVLSASNGKYTVALVGYTDKKATKITIPAAVTINKKSYKVTEIGVNVCKGFKKLKQVTISKNVTTIDKNAFFNCKKLKKVTIQTQKLKKVGKNAFKNTAKKCKVTVPKKKAAAYKKMLKKAGIK</sequence>
<feature type="chain" id="PRO_5046657414" evidence="2">
    <location>
        <begin position="36"/>
        <end position="794"/>
    </location>
</feature>
<dbReference type="Gene3D" id="3.80.10.10">
    <property type="entry name" value="Ribonuclease Inhibitor"/>
    <property type="match status" value="1"/>
</dbReference>
<evidence type="ECO:0000256" key="1">
    <source>
        <dbReference type="SAM" id="MobiDB-lite"/>
    </source>
</evidence>
<dbReference type="InterPro" id="IPR032675">
    <property type="entry name" value="LRR_dom_sf"/>
</dbReference>
<proteinExistence type="predicted"/>
<organism evidence="3 4">
    <name type="scientific">Jutongia hominis</name>
    <dbReference type="NCBI Taxonomy" id="2763664"/>
    <lineage>
        <taxon>Bacteria</taxon>
        <taxon>Bacillati</taxon>
        <taxon>Bacillota</taxon>
        <taxon>Clostridia</taxon>
        <taxon>Lachnospirales</taxon>
        <taxon>Lachnospiraceae</taxon>
        <taxon>Jutongia</taxon>
    </lineage>
</organism>
<dbReference type="InterPro" id="IPR026906">
    <property type="entry name" value="LRR_5"/>
</dbReference>
<dbReference type="SUPFAM" id="SSF52058">
    <property type="entry name" value="L domain-like"/>
    <property type="match status" value="1"/>
</dbReference>
<dbReference type="Proteomes" id="UP000637513">
    <property type="component" value="Unassembled WGS sequence"/>
</dbReference>
<gene>
    <name evidence="3" type="ORF">H8700_08150</name>
</gene>
<feature type="signal peptide" evidence="2">
    <location>
        <begin position="1"/>
        <end position="35"/>
    </location>
</feature>
<comment type="caution">
    <text evidence="3">The sequence shown here is derived from an EMBL/GenBank/DDBJ whole genome shotgun (WGS) entry which is preliminary data.</text>
</comment>
<feature type="compositionally biased region" description="Polar residues" evidence="1">
    <location>
        <begin position="608"/>
        <end position="626"/>
    </location>
</feature>
<evidence type="ECO:0000313" key="3">
    <source>
        <dbReference type="EMBL" id="MBC8557676.1"/>
    </source>
</evidence>